<protein>
    <submittedName>
        <fullName evidence="6">AarF/ABC1/UbiB kinase family protein</fullName>
    </submittedName>
</protein>
<accession>A0A7Y5ASB9</accession>
<evidence type="ECO:0000313" key="6">
    <source>
        <dbReference type="EMBL" id="NRQ43130.1"/>
    </source>
</evidence>
<dbReference type="InterPro" id="IPR011009">
    <property type="entry name" value="Kinase-like_dom_sf"/>
</dbReference>
<dbReference type="InterPro" id="IPR004147">
    <property type="entry name" value="ABC1_dom"/>
</dbReference>
<evidence type="ECO:0000256" key="1">
    <source>
        <dbReference type="ARBA" id="ARBA00009670"/>
    </source>
</evidence>
<dbReference type="EMBL" id="JABSOD010000009">
    <property type="protein sequence ID" value="NRQ43130.1"/>
    <property type="molecule type" value="Genomic_DNA"/>
</dbReference>
<keyword evidence="2" id="KW-0808">Transferase</keyword>
<dbReference type="PANTHER" id="PTHR43851">
    <property type="match status" value="1"/>
</dbReference>
<evidence type="ECO:0000256" key="4">
    <source>
        <dbReference type="ARBA" id="ARBA00022840"/>
    </source>
</evidence>
<proteinExistence type="inferred from homology"/>
<keyword evidence="4" id="KW-0067">ATP-binding</keyword>
<dbReference type="GO" id="GO:0005524">
    <property type="term" value="F:ATP binding"/>
    <property type="evidence" value="ECO:0007669"/>
    <property type="project" value="UniProtKB-KW"/>
</dbReference>
<evidence type="ECO:0000313" key="7">
    <source>
        <dbReference type="Proteomes" id="UP000523161"/>
    </source>
</evidence>
<comment type="caution">
    <text evidence="6">The sequence shown here is derived from an EMBL/GenBank/DDBJ whole genome shotgun (WGS) entry which is preliminary data.</text>
</comment>
<dbReference type="SUPFAM" id="SSF56112">
    <property type="entry name" value="Protein kinase-like (PK-like)"/>
    <property type="match status" value="1"/>
</dbReference>
<keyword evidence="7" id="KW-1185">Reference proteome</keyword>
<dbReference type="Pfam" id="PF03109">
    <property type="entry name" value="ABC1"/>
    <property type="match status" value="1"/>
</dbReference>
<dbReference type="InterPro" id="IPR034646">
    <property type="entry name" value="ADCK3_dom"/>
</dbReference>
<dbReference type="GO" id="GO:0006744">
    <property type="term" value="P:ubiquinone biosynthetic process"/>
    <property type="evidence" value="ECO:0007669"/>
    <property type="project" value="TreeGrafter"/>
</dbReference>
<name>A0A7Y5ASB9_9GAMM</name>
<dbReference type="CDD" id="cd13970">
    <property type="entry name" value="ABC1_ADCK3"/>
    <property type="match status" value="1"/>
</dbReference>
<sequence>MVAEGARQLAQGNRPTKAGMLLTTANVRRVADKLAHLRGAAMKVGQLLSMDAGDMLPPELSDILARLRAGANPMLPKQLTQVLRTELGENWLSHFSDFSYQPLAAASIGQVHLAYHDNGTRLAVKVQYPGIKDSIDSDVDNVASLLRISGLLPEAVDYQSLLQQAKLQLKNEADYLSEAAYLQRYRDFLQHDNAYLLPEPFMAISTANILCMSYVDGVAIESLQQDSQAERDRVMQLLFSLFFRELFEFKLVQTDPNFANYLYNRATGQLVLLDFGACRDYPPAFSNAYRNLFAAAIIDDQHAIDKALTDIGFFSQHIQPGQKQAVINLVQLACEPLKQQRFDFGQSDLARRLRDAGTALSLKQDYWHTPPVDALFLHRKIAGLYLLAAKLNAGVNVRGLLQPYLAPEAE</sequence>
<reference evidence="6 7" key="1">
    <citation type="submission" date="2020-06" db="EMBL/GenBank/DDBJ databases">
        <title>Rheinheimera sp. nov., a marine bacterium isolated from coastal.</title>
        <authorList>
            <person name="Yu Q."/>
            <person name="Qi Y."/>
            <person name="Pu J."/>
        </authorList>
    </citation>
    <scope>NUCLEOTIDE SEQUENCE [LARGE SCALE GENOMIC DNA]</scope>
    <source>
        <strain evidence="6 7">YQF-2</strain>
    </source>
</reference>
<keyword evidence="6" id="KW-0418">Kinase</keyword>
<dbReference type="InterPro" id="IPR051409">
    <property type="entry name" value="Atypical_kinase_ADCK"/>
</dbReference>
<evidence type="ECO:0000259" key="5">
    <source>
        <dbReference type="Pfam" id="PF03109"/>
    </source>
</evidence>
<comment type="similarity">
    <text evidence="1">Belongs to the protein kinase superfamily. ADCK protein kinase family.</text>
</comment>
<dbReference type="PANTHER" id="PTHR43851:SF3">
    <property type="entry name" value="COENZYME Q8"/>
    <property type="match status" value="1"/>
</dbReference>
<keyword evidence="3" id="KW-0547">Nucleotide-binding</keyword>
<evidence type="ECO:0000256" key="3">
    <source>
        <dbReference type="ARBA" id="ARBA00022741"/>
    </source>
</evidence>
<dbReference type="Proteomes" id="UP000523161">
    <property type="component" value="Unassembled WGS sequence"/>
</dbReference>
<dbReference type="AlphaFoldDB" id="A0A7Y5ASB9"/>
<gene>
    <name evidence="6" type="ORF">HRH59_11310</name>
</gene>
<dbReference type="GO" id="GO:0016301">
    <property type="term" value="F:kinase activity"/>
    <property type="evidence" value="ECO:0007669"/>
    <property type="project" value="UniProtKB-KW"/>
</dbReference>
<feature type="domain" description="ABC1 atypical kinase-like" evidence="5">
    <location>
        <begin position="67"/>
        <end position="306"/>
    </location>
</feature>
<evidence type="ECO:0000256" key="2">
    <source>
        <dbReference type="ARBA" id="ARBA00022679"/>
    </source>
</evidence>
<organism evidence="6 7">
    <name type="scientific">Rheinheimera lutimaris</name>
    <dbReference type="NCBI Taxonomy" id="2740584"/>
    <lineage>
        <taxon>Bacteria</taxon>
        <taxon>Pseudomonadati</taxon>
        <taxon>Pseudomonadota</taxon>
        <taxon>Gammaproteobacteria</taxon>
        <taxon>Chromatiales</taxon>
        <taxon>Chromatiaceae</taxon>
        <taxon>Rheinheimera</taxon>
    </lineage>
</organism>